<proteinExistence type="predicted"/>
<keyword evidence="3" id="KW-1185">Reference proteome</keyword>
<dbReference type="Proteomes" id="UP000595140">
    <property type="component" value="Unassembled WGS sequence"/>
</dbReference>
<dbReference type="OrthoDB" id="1738911at2759"/>
<evidence type="ECO:0000313" key="3">
    <source>
        <dbReference type="Proteomes" id="UP000595140"/>
    </source>
</evidence>
<reference evidence="2 3" key="1">
    <citation type="submission" date="2018-04" db="EMBL/GenBank/DDBJ databases">
        <authorList>
            <person name="Vogel A."/>
        </authorList>
    </citation>
    <scope>NUCLEOTIDE SEQUENCE [LARGE SCALE GENOMIC DNA]</scope>
</reference>
<feature type="domain" description="MULE transposase" evidence="1">
    <location>
        <begin position="23"/>
        <end position="109"/>
    </location>
</feature>
<dbReference type="PANTHER" id="PTHR47718">
    <property type="entry name" value="OS01G0519700 PROTEIN"/>
    <property type="match status" value="1"/>
</dbReference>
<dbReference type="Pfam" id="PF10551">
    <property type="entry name" value="MULE"/>
    <property type="match status" value="1"/>
</dbReference>
<dbReference type="EMBL" id="OOIL02003813">
    <property type="protein sequence ID" value="VFQ89383.1"/>
    <property type="molecule type" value="Genomic_DNA"/>
</dbReference>
<protein>
    <recommendedName>
        <fullName evidence="1">MULE transposase domain-containing protein</fullName>
    </recommendedName>
</protein>
<evidence type="ECO:0000313" key="2">
    <source>
        <dbReference type="EMBL" id="VFQ89383.1"/>
    </source>
</evidence>
<name>A0A484MK94_9ASTE</name>
<accession>A0A484MK94</accession>
<evidence type="ECO:0000259" key="1">
    <source>
        <dbReference type="Pfam" id="PF10551"/>
    </source>
</evidence>
<sequence length="109" mass="12555">MERIGHFPLLRRMAYGIFGDAIIFNTTYRTNKYEMPLAPFAGVNNHKGNILFGCALIMDEHEDTFEWLSHTWLEAMDGKTPISIITNHDKSITNAVRAVFPKARHRFCI</sequence>
<dbReference type="InterPro" id="IPR018289">
    <property type="entry name" value="MULE_transposase_dom"/>
</dbReference>
<gene>
    <name evidence="2" type="ORF">CCAM_LOCUS31159</name>
</gene>
<organism evidence="2 3">
    <name type="scientific">Cuscuta campestris</name>
    <dbReference type="NCBI Taxonomy" id="132261"/>
    <lineage>
        <taxon>Eukaryota</taxon>
        <taxon>Viridiplantae</taxon>
        <taxon>Streptophyta</taxon>
        <taxon>Embryophyta</taxon>
        <taxon>Tracheophyta</taxon>
        <taxon>Spermatophyta</taxon>
        <taxon>Magnoliopsida</taxon>
        <taxon>eudicotyledons</taxon>
        <taxon>Gunneridae</taxon>
        <taxon>Pentapetalae</taxon>
        <taxon>asterids</taxon>
        <taxon>lamiids</taxon>
        <taxon>Solanales</taxon>
        <taxon>Convolvulaceae</taxon>
        <taxon>Cuscuteae</taxon>
        <taxon>Cuscuta</taxon>
        <taxon>Cuscuta subgen. Grammica</taxon>
        <taxon>Cuscuta sect. Cleistogrammica</taxon>
    </lineage>
</organism>
<dbReference type="AlphaFoldDB" id="A0A484MK94"/>